<feature type="domain" description="DUF7079" evidence="1">
    <location>
        <begin position="10"/>
        <end position="121"/>
    </location>
</feature>
<organism evidence="2 3">
    <name type="scientific">Emydomyces testavorans</name>
    <dbReference type="NCBI Taxonomy" id="2070801"/>
    <lineage>
        <taxon>Eukaryota</taxon>
        <taxon>Fungi</taxon>
        <taxon>Dikarya</taxon>
        <taxon>Ascomycota</taxon>
        <taxon>Pezizomycotina</taxon>
        <taxon>Eurotiomycetes</taxon>
        <taxon>Eurotiomycetidae</taxon>
        <taxon>Onygenales</taxon>
        <taxon>Nannizziopsiaceae</taxon>
        <taxon>Emydomyces</taxon>
    </lineage>
</organism>
<protein>
    <recommendedName>
        <fullName evidence="1">DUF7079 domain-containing protein</fullName>
    </recommendedName>
</protein>
<proteinExistence type="predicted"/>
<keyword evidence="3" id="KW-1185">Reference proteome</keyword>
<dbReference type="InterPro" id="IPR055507">
    <property type="entry name" value="DUF7079"/>
</dbReference>
<name>A0AAF0DMP5_9EURO</name>
<gene>
    <name evidence="2" type="ORF">PRK78_005074</name>
</gene>
<evidence type="ECO:0000313" key="3">
    <source>
        <dbReference type="Proteomes" id="UP001219355"/>
    </source>
</evidence>
<dbReference type="Pfam" id="PF23296">
    <property type="entry name" value="DUF7079"/>
    <property type="match status" value="1"/>
</dbReference>
<dbReference type="EMBL" id="CP120629">
    <property type="protein sequence ID" value="WEW59600.1"/>
    <property type="molecule type" value="Genomic_DNA"/>
</dbReference>
<reference evidence="2" key="1">
    <citation type="submission" date="2023-03" db="EMBL/GenBank/DDBJ databases">
        <title>Emydomyces testavorans Genome Sequence.</title>
        <authorList>
            <person name="Hoyer L."/>
        </authorList>
    </citation>
    <scope>NUCLEOTIDE SEQUENCE</scope>
    <source>
        <strain evidence="2">16-2883</strain>
    </source>
</reference>
<evidence type="ECO:0000313" key="2">
    <source>
        <dbReference type="EMBL" id="WEW59600.1"/>
    </source>
</evidence>
<dbReference type="Proteomes" id="UP001219355">
    <property type="component" value="Chromosome 3"/>
</dbReference>
<accession>A0AAF0DMP5</accession>
<evidence type="ECO:0000259" key="1">
    <source>
        <dbReference type="Pfam" id="PF23296"/>
    </source>
</evidence>
<dbReference type="AlphaFoldDB" id="A0AAF0DMP5"/>
<sequence>MAPSTSMLTEAERRACVILSTLFLDTEITATTINDMARSLRPLQIPAGQLEQMLRNDVFPVLYPNLASTAGVWNAFDETDLINRVANGRAQGSTFPKSLGTSVAWLVLGGSVSGPWKQVKEKLQQPEAGESPRSSCLVRSYMTMLAVCLPSPSQLTSEVVVILP</sequence>